<feature type="compositionally biased region" description="Polar residues" evidence="3">
    <location>
        <begin position="555"/>
        <end position="566"/>
    </location>
</feature>
<dbReference type="InterPro" id="IPR052007">
    <property type="entry name" value="Bud4"/>
</dbReference>
<dbReference type="PANTHER" id="PTHR36100:SF1">
    <property type="entry name" value="BUD SITE SELECTION PROTEIN 4"/>
    <property type="match status" value="1"/>
</dbReference>
<dbReference type="OrthoDB" id="2123378at2759"/>
<feature type="region of interest" description="Disordered" evidence="3">
    <location>
        <begin position="154"/>
        <end position="391"/>
    </location>
</feature>
<dbReference type="PROSITE" id="PS50003">
    <property type="entry name" value="PH_DOMAIN"/>
    <property type="match status" value="1"/>
</dbReference>
<gene>
    <name evidence="5" type="ORF">DAEQUDRAFT_709906</name>
</gene>
<feature type="region of interest" description="Disordered" evidence="3">
    <location>
        <begin position="530"/>
        <end position="668"/>
    </location>
</feature>
<feature type="region of interest" description="Disordered" evidence="3">
    <location>
        <begin position="798"/>
        <end position="841"/>
    </location>
</feature>
<organism evidence="5 6">
    <name type="scientific">Daedalea quercina L-15889</name>
    <dbReference type="NCBI Taxonomy" id="1314783"/>
    <lineage>
        <taxon>Eukaryota</taxon>
        <taxon>Fungi</taxon>
        <taxon>Dikarya</taxon>
        <taxon>Basidiomycota</taxon>
        <taxon>Agaricomycotina</taxon>
        <taxon>Agaricomycetes</taxon>
        <taxon>Polyporales</taxon>
        <taxon>Fomitopsis</taxon>
    </lineage>
</organism>
<evidence type="ECO:0000256" key="2">
    <source>
        <dbReference type="ARBA" id="ARBA00023306"/>
    </source>
</evidence>
<evidence type="ECO:0000256" key="3">
    <source>
        <dbReference type="SAM" id="MobiDB-lite"/>
    </source>
</evidence>
<keyword evidence="2" id="KW-0131">Cell cycle</keyword>
<evidence type="ECO:0000313" key="6">
    <source>
        <dbReference type="Proteomes" id="UP000076727"/>
    </source>
</evidence>
<feature type="compositionally biased region" description="Pro residues" evidence="3">
    <location>
        <begin position="659"/>
        <end position="668"/>
    </location>
</feature>
<feature type="compositionally biased region" description="Polar residues" evidence="3">
    <location>
        <begin position="1045"/>
        <end position="1054"/>
    </location>
</feature>
<keyword evidence="6" id="KW-1185">Reference proteome</keyword>
<dbReference type="InterPro" id="IPR011993">
    <property type="entry name" value="PH-like_dom_sf"/>
</dbReference>
<evidence type="ECO:0000259" key="4">
    <source>
        <dbReference type="PROSITE" id="PS50003"/>
    </source>
</evidence>
<feature type="compositionally biased region" description="Polar residues" evidence="3">
    <location>
        <begin position="81"/>
        <end position="92"/>
    </location>
</feature>
<feature type="domain" description="PH" evidence="4">
    <location>
        <begin position="1184"/>
        <end position="1303"/>
    </location>
</feature>
<feature type="compositionally biased region" description="Low complexity" evidence="3">
    <location>
        <begin position="348"/>
        <end position="362"/>
    </location>
</feature>
<evidence type="ECO:0000313" key="5">
    <source>
        <dbReference type="EMBL" id="KZT69719.1"/>
    </source>
</evidence>
<dbReference type="InterPro" id="IPR001849">
    <property type="entry name" value="PH_domain"/>
</dbReference>
<feature type="compositionally biased region" description="Basic and acidic residues" evidence="3">
    <location>
        <begin position="311"/>
        <end position="331"/>
    </location>
</feature>
<proteinExistence type="predicted"/>
<dbReference type="SMART" id="SM00233">
    <property type="entry name" value="PH"/>
    <property type="match status" value="1"/>
</dbReference>
<dbReference type="Gene3D" id="2.30.29.30">
    <property type="entry name" value="Pleckstrin-homology domain (PH domain)/Phosphotyrosine-binding domain (PTB)"/>
    <property type="match status" value="1"/>
</dbReference>
<protein>
    <recommendedName>
        <fullName evidence="4">PH domain-containing protein</fullName>
    </recommendedName>
</protein>
<feature type="compositionally biased region" description="Polar residues" evidence="3">
    <location>
        <begin position="332"/>
        <end position="347"/>
    </location>
</feature>
<feature type="compositionally biased region" description="Basic and acidic residues" evidence="3">
    <location>
        <begin position="466"/>
        <end position="477"/>
    </location>
</feature>
<dbReference type="GO" id="GO:0005525">
    <property type="term" value="F:GTP binding"/>
    <property type="evidence" value="ECO:0007669"/>
    <property type="project" value="TreeGrafter"/>
</dbReference>
<accession>A0A165QNM7</accession>
<dbReference type="Proteomes" id="UP000076727">
    <property type="component" value="Unassembled WGS sequence"/>
</dbReference>
<dbReference type="EMBL" id="KV429056">
    <property type="protein sequence ID" value="KZT69719.1"/>
    <property type="molecule type" value="Genomic_DNA"/>
</dbReference>
<dbReference type="GO" id="GO:0051301">
    <property type="term" value="P:cell division"/>
    <property type="evidence" value="ECO:0007669"/>
    <property type="project" value="UniProtKB-KW"/>
</dbReference>
<keyword evidence="1" id="KW-0132">Cell division</keyword>
<dbReference type="Pfam" id="PF00169">
    <property type="entry name" value="PH"/>
    <property type="match status" value="1"/>
</dbReference>
<sequence>MSSGFPLRDRLQSNSPDPPAPGSPWLGRPTTPLRIAKRDSPQGAQLARRQSSSYKHLRSNNLVSKSPFRSQLPTPAKPTASRPTASRQSAGLSPSPRKASGEKRPRPHSMVATENEHPLGFKRRQSRAFQGLLEKEPVTKSPFKVVLPGIDSIDTLPPPLPPKLTRIPVATPSPGRSSLVSKRLHGPRNVGHGSLTRRQRRKTVTFDERCDVMEFDREEYEVDEDSIETEDEYGDDEPAADMQVVDPHYPRVAPSPTDESFDSSHTGNDSITGLVDTLLHNTAEPHTPPRRDHSFPPDTEAEGGVPYGRTHHAERINAAHRSEPHHVHSEEYSLSASTPPRSRSVTPVMNVSSSMLSVSGSGTPECPDGDEADEDVRMLPPSPSPAKRVSRASGIPGEHALIPKLLLERVSGEASAGTTEDLFSVPHIKDETVPLEISFTSGGSAGDDCMDPANLSIGHSEVSLEGLDREHGSREAEPTDGEEFLPLGPPLFHVKQEDGIVSSRASTPLERSDSHASTVLDFNFTSPAALRRSSSPRQIHMPLAIRPGDSLNPEKITTSSRESPTASPAGGTDVNGPASRSMSAAEESARGHPSRERVQSDPWYDQGQEAERGESAQSPIGGDRKSNASTVSDHGVPSPPPMSRQKNMTYDGVMSIDPEPQPIDPPRPNGLIRAYSDVDDKSMFQGIQMDFDHSAFGLGRDDMFGKAGSTSNRDDVHLGDVSALDRLMENVAHGLPSEAEDAGLRPVQLTFTRGAEENDAGDAAPVSPGRAIVNSASPAPPAKKAIRAREELIRAKKREARRKDEMASLGYSPPSSVQVMRATRPGRRRSMSTGDAEDLLTRTPAAQRRAAALGSEGLLDILNIEQEDAPLADSINRELRKLEGPARSKYHIRQHEETIYASSDAEQISHVGSAGDIDGGKAWRTVKRPSDMNEYARQIKELRAQDKSGKAHGKVFVKVCALKGMQVPLPREPTIITCTLNNGIHFVTTPECRLSKDCGIEQEFELIEHSKLEFTLTIKVRRDPHVVAQFKANTPAPPPPPPNVSFASAQSNPPASKGGMLNFFRSSSPKKPVKLAPTPAVQQAPAFNIVNNLARYLKPDGTLARAFISFRDIAHRCDTQLFEVAYPLIGQRLESRTTTRTLQIGEIVLQIFRLPPLPGIPSNHLPQSLEECRKGLRHTVWHKTTYFEGTLTQYGGDCSSWRRRHLRLVGANLIAYNDVTKKVTATIDLRKAVAIEDDGATRSVLSPESGISSRSRHLDELDIPYGVERSFRLVFLHDQEITFCADTEEEKTRWMETLHTLVGRVPQNPLWAELLWQRQQEMLKHNPQTHRHGSLVPHQ</sequence>
<dbReference type="SUPFAM" id="SSF50729">
    <property type="entry name" value="PH domain-like"/>
    <property type="match status" value="1"/>
</dbReference>
<feature type="compositionally biased region" description="Polar residues" evidence="3">
    <location>
        <begin position="48"/>
        <end position="73"/>
    </location>
</feature>
<feature type="compositionally biased region" description="Basic and acidic residues" evidence="3">
    <location>
        <begin position="587"/>
        <end position="599"/>
    </location>
</feature>
<feature type="region of interest" description="Disordered" evidence="3">
    <location>
        <begin position="463"/>
        <end position="490"/>
    </location>
</feature>
<feature type="compositionally biased region" description="Basic and acidic residues" evidence="3">
    <location>
        <begin position="204"/>
        <end position="215"/>
    </location>
</feature>
<feature type="region of interest" description="Disordered" evidence="3">
    <location>
        <begin position="1032"/>
        <end position="1060"/>
    </location>
</feature>
<feature type="compositionally biased region" description="Acidic residues" evidence="3">
    <location>
        <begin position="216"/>
        <end position="239"/>
    </location>
</feature>
<evidence type="ECO:0000256" key="1">
    <source>
        <dbReference type="ARBA" id="ARBA00022618"/>
    </source>
</evidence>
<reference evidence="5 6" key="1">
    <citation type="journal article" date="2016" name="Mol. Biol. Evol.">
        <title>Comparative Genomics of Early-Diverging Mushroom-Forming Fungi Provides Insights into the Origins of Lignocellulose Decay Capabilities.</title>
        <authorList>
            <person name="Nagy L.G."/>
            <person name="Riley R."/>
            <person name="Tritt A."/>
            <person name="Adam C."/>
            <person name="Daum C."/>
            <person name="Floudas D."/>
            <person name="Sun H."/>
            <person name="Yadav J.S."/>
            <person name="Pangilinan J."/>
            <person name="Larsson K.H."/>
            <person name="Matsuura K."/>
            <person name="Barry K."/>
            <person name="Labutti K."/>
            <person name="Kuo R."/>
            <person name="Ohm R.A."/>
            <person name="Bhattacharya S.S."/>
            <person name="Shirouzu T."/>
            <person name="Yoshinaga Y."/>
            <person name="Martin F.M."/>
            <person name="Grigoriev I.V."/>
            <person name="Hibbett D.S."/>
        </authorList>
    </citation>
    <scope>NUCLEOTIDE SEQUENCE [LARGE SCALE GENOMIC DNA]</scope>
    <source>
        <strain evidence="5 6">L-15889</strain>
    </source>
</reference>
<name>A0A165QNM7_9APHY</name>
<dbReference type="STRING" id="1314783.A0A165QNM7"/>
<dbReference type="PANTHER" id="PTHR36100">
    <property type="entry name" value="BUD SITE SELECTION PROTEIN 4"/>
    <property type="match status" value="1"/>
</dbReference>
<feature type="region of interest" description="Disordered" evidence="3">
    <location>
        <begin position="1"/>
        <end position="126"/>
    </location>
</feature>